<evidence type="ECO:0000256" key="1">
    <source>
        <dbReference type="SAM" id="Phobius"/>
    </source>
</evidence>
<name>X2FCS1_CHV16</name>
<dbReference type="EMBL" id="KF908240">
    <property type="protein sequence ID" value="AHM96099.1"/>
    <property type="molecule type" value="Genomic_DNA"/>
</dbReference>
<organismHost>
    <name type="scientific">Macaca fascicularis</name>
    <name type="common">Crab-eating macaque</name>
    <name type="synonym">Cynomolgus monkey</name>
    <dbReference type="NCBI Taxonomy" id="9541"/>
</organismHost>
<protein>
    <submittedName>
        <fullName evidence="2">Envelope glycoprotein N</fullName>
    </submittedName>
</protein>
<keyword evidence="2" id="KW-0946">Virion</keyword>
<keyword evidence="2" id="KW-0261">Viral envelope protein</keyword>
<reference evidence="2" key="1">
    <citation type="journal article" date="2014" name="Virology">
        <title>A single viral gene determines lethal cross-species neurovirulence of baboon herpesvirus HVP2.</title>
        <authorList>
            <person name="Black D."/>
            <person name="Ohsawa K."/>
            <person name="Tyler S."/>
            <person name="Maxwell L."/>
            <person name="Eberle R."/>
        </authorList>
    </citation>
    <scope>NUCLEOTIDE SEQUENCE</scope>
    <source>
        <strain evidence="2">OU1-76</strain>
    </source>
</reference>
<organismHost>
    <name type="scientific">Homo sapiens</name>
    <name type="common">Human</name>
    <dbReference type="NCBI Taxonomy" id="9606"/>
</organismHost>
<accession>X2FCS1</accession>
<sequence>MGARVLLLSSLLSLCAGGALAGRAPDRSPGDFCGGRGAEYVSAPGVLVPFYLGMASLGVSLGAHVYWVVRRLLAARDP</sequence>
<dbReference type="PIRSF" id="PIRSF038075">
    <property type="entry name" value="Herpes_UL49A_env"/>
    <property type="match status" value="1"/>
</dbReference>
<dbReference type="GO" id="GO:0019031">
    <property type="term" value="C:viral envelope"/>
    <property type="evidence" value="ECO:0007669"/>
    <property type="project" value="UniProtKB-KW"/>
</dbReference>
<evidence type="ECO:0000313" key="2">
    <source>
        <dbReference type="EMBL" id="AHM96099.1"/>
    </source>
</evidence>
<keyword evidence="1" id="KW-0812">Transmembrane</keyword>
<feature type="transmembrane region" description="Helical" evidence="1">
    <location>
        <begin position="45"/>
        <end position="69"/>
    </location>
</feature>
<keyword evidence="1" id="KW-1133">Transmembrane helix</keyword>
<proteinExistence type="predicted"/>
<dbReference type="InterPro" id="IPR017376">
    <property type="entry name" value="Herpes_UL49A"/>
</dbReference>
<organismHost>
    <name type="scientific">Macaca leonina</name>
    <name type="common">Northern pig-tailed macaque</name>
    <name type="synonym">Macaca nemestrina leonina</name>
    <dbReference type="NCBI Taxonomy" id="90387"/>
</organismHost>
<organism evidence="2">
    <name type="scientific">Cercopithecine herpesvirus 16</name>
    <name type="common">CeHV-16</name>
    <name type="synonym">Herpesvirus papio 2</name>
    <dbReference type="NCBI Taxonomy" id="340907"/>
    <lineage>
        <taxon>Viruses</taxon>
        <taxon>Duplodnaviria</taxon>
        <taxon>Heunggongvirae</taxon>
        <taxon>Peploviricota</taxon>
        <taxon>Herviviricetes</taxon>
        <taxon>Herpesvirales</taxon>
        <taxon>Orthoherpesviridae</taxon>
        <taxon>Alphaherpesvirinae</taxon>
        <taxon>Simplexvirus</taxon>
        <taxon>Simplexvirus papiinealpha2</taxon>
    </lineage>
</organism>
<organismHost>
    <name type="scientific">Macaca nemestrina</name>
    <name type="common">Pig-tailed macaque</name>
    <dbReference type="NCBI Taxonomy" id="9545"/>
</organismHost>
<keyword evidence="1" id="KW-0472">Membrane</keyword>
<gene>
    <name evidence="2" type="primary">UL49A</name>
</gene>
<organismHost>
    <name type="scientific">Macaca mulatta</name>
    <name type="common">Rhesus macaque</name>
    <dbReference type="NCBI Taxonomy" id="9544"/>
</organismHost>